<dbReference type="AlphaFoldDB" id="A0A1D3L9H4"/>
<organism evidence="3 4">
    <name type="scientific">Plasmodium chabaudi adami</name>
    <dbReference type="NCBI Taxonomy" id="5826"/>
    <lineage>
        <taxon>Eukaryota</taxon>
        <taxon>Sar</taxon>
        <taxon>Alveolata</taxon>
        <taxon>Apicomplexa</taxon>
        <taxon>Aconoidasida</taxon>
        <taxon>Haemosporida</taxon>
        <taxon>Plasmodiidae</taxon>
        <taxon>Plasmodium</taxon>
        <taxon>Plasmodium (Vinckeia)</taxon>
    </lineage>
</organism>
<keyword evidence="2" id="KW-0732">Signal</keyword>
<evidence type="ECO:0000256" key="1">
    <source>
        <dbReference type="SAM" id="MobiDB-lite"/>
    </source>
</evidence>
<evidence type="ECO:0008006" key="5">
    <source>
        <dbReference type="Google" id="ProtNLM"/>
    </source>
</evidence>
<gene>
    <name evidence="3" type="ORF">PCHDK_000523100</name>
</gene>
<evidence type="ECO:0000313" key="4">
    <source>
        <dbReference type="Proteomes" id="UP000195879"/>
    </source>
</evidence>
<reference evidence="3 4" key="1">
    <citation type="submission" date="2016-08" db="EMBL/GenBank/DDBJ databases">
        <authorList>
            <consortium name="Pathogen Informatics"/>
        </authorList>
    </citation>
    <scope>NUCLEOTIDE SEQUENCE [LARGE SCALE GENOMIC DNA]</scope>
    <source>
        <strain evidence="3 4">DK</strain>
    </source>
</reference>
<dbReference type="Proteomes" id="UP000195879">
    <property type="component" value="Unassembled WGS sequence"/>
</dbReference>
<evidence type="ECO:0000256" key="2">
    <source>
        <dbReference type="SAM" id="SignalP"/>
    </source>
</evidence>
<feature type="signal peptide" evidence="2">
    <location>
        <begin position="1"/>
        <end position="25"/>
    </location>
</feature>
<feature type="region of interest" description="Disordered" evidence="1">
    <location>
        <begin position="30"/>
        <end position="67"/>
    </location>
</feature>
<feature type="compositionally biased region" description="Basic and acidic residues" evidence="1">
    <location>
        <begin position="49"/>
        <end position="67"/>
    </location>
</feature>
<dbReference type="EMBL" id="FMIO01000341">
    <property type="protein sequence ID" value="SCL90965.1"/>
    <property type="molecule type" value="Genomic_DNA"/>
</dbReference>
<evidence type="ECO:0000313" key="3">
    <source>
        <dbReference type="EMBL" id="SCL90965.1"/>
    </source>
</evidence>
<feature type="chain" id="PRO_5008917415" description="Acidic phosphoprotein PCEMA1" evidence="2">
    <location>
        <begin position="26"/>
        <end position="131"/>
    </location>
</feature>
<sequence>MNKGYIKIALAILAVAGYMQNIAFANEAVEATNSSNEEAKKQKLKVKHTKEPKETKEPNETEEAKKAREAKELAEAIDLMAEALIFAKKHAEQTDDYIFYGEDDGATIHFKPVKYTEIGKIVFTIPNADSV</sequence>
<proteinExistence type="predicted"/>
<accession>A0A1D3L9H4</accession>
<protein>
    <recommendedName>
        <fullName evidence="5">Acidic phosphoprotein PCEMA1</fullName>
    </recommendedName>
</protein>
<name>A0A1D3L9H4_PLACE</name>